<protein>
    <recommendedName>
        <fullName evidence="9">Glycosyltransferase RgtA/B/C/D-like domain-containing protein</fullName>
    </recommendedName>
</protein>
<evidence type="ECO:0000256" key="3">
    <source>
        <dbReference type="ARBA" id="ARBA00022676"/>
    </source>
</evidence>
<keyword evidence="5 8" id="KW-0812">Transmembrane</keyword>
<evidence type="ECO:0000256" key="4">
    <source>
        <dbReference type="ARBA" id="ARBA00022679"/>
    </source>
</evidence>
<evidence type="ECO:0000256" key="5">
    <source>
        <dbReference type="ARBA" id="ARBA00022692"/>
    </source>
</evidence>
<sequence>MYKNITKSEFVFLSFVIVVFISLLIPFLKLIPYLDGNIDFVKTYDFFSGGFDTLLKNWRSIHPPTKEFIFLFIYKLFGVNVVTYNLPGIIFGVIGINYFYFFAKKISNVKVAKISTSLFAFSPLFISTGLFFLTDYLLTILIIISLYYYVKGNYLKYAIASSFTVLTKESSLLLVISILFVEVVLFLRNILKRNVILIKKFIFFLFPIFIFFLWFLFLKSYNKPLWSDWNFSGKNNLLSTLISNVFSLKLLNKYAYQNWLHLFILNFNWIFWSVIIVGFMAIFKNMLLKKYISINLENNQLKVILVILIFFILYFFLILSYQTYTIPRYTLPLLPFVYLIFSFFLWKLLHNYRYFNKIIFTLLLIFIPITLFASDDPLSKFLWGKEDILGEEIYNLRNHLSGNDGITYNFQYLLITKKRDNLIKQAVYENGTVKSSECFVIFADPRNDIKTISILGLNINQNMLCDNKF</sequence>
<comment type="subcellular location">
    <subcellularLocation>
        <location evidence="1">Cell membrane</location>
        <topology evidence="1">Multi-pass membrane protein</topology>
    </subcellularLocation>
</comment>
<evidence type="ECO:0000256" key="2">
    <source>
        <dbReference type="ARBA" id="ARBA00022475"/>
    </source>
</evidence>
<dbReference type="AlphaFoldDB" id="A0A1F7X362"/>
<dbReference type="GO" id="GO:0016763">
    <property type="term" value="F:pentosyltransferase activity"/>
    <property type="evidence" value="ECO:0007669"/>
    <property type="project" value="TreeGrafter"/>
</dbReference>
<dbReference type="GO" id="GO:0009103">
    <property type="term" value="P:lipopolysaccharide biosynthetic process"/>
    <property type="evidence" value="ECO:0007669"/>
    <property type="project" value="UniProtKB-ARBA"/>
</dbReference>
<feature type="transmembrane region" description="Helical" evidence="8">
    <location>
        <begin position="358"/>
        <end position="374"/>
    </location>
</feature>
<feature type="transmembrane region" description="Helical" evidence="8">
    <location>
        <begin position="12"/>
        <end position="34"/>
    </location>
</feature>
<comment type="caution">
    <text evidence="10">The sequence shown here is derived from an EMBL/GenBank/DDBJ whole genome shotgun (WGS) entry which is preliminary data.</text>
</comment>
<keyword evidence="2" id="KW-1003">Cell membrane</keyword>
<feature type="transmembrane region" description="Helical" evidence="8">
    <location>
        <begin position="84"/>
        <end position="103"/>
    </location>
</feature>
<dbReference type="Proteomes" id="UP000179219">
    <property type="component" value="Unassembled WGS sequence"/>
</dbReference>
<feature type="transmembrane region" description="Helical" evidence="8">
    <location>
        <begin position="259"/>
        <end position="283"/>
    </location>
</feature>
<evidence type="ECO:0000313" key="10">
    <source>
        <dbReference type="EMBL" id="OGM09534.1"/>
    </source>
</evidence>
<evidence type="ECO:0000259" key="9">
    <source>
        <dbReference type="Pfam" id="PF13231"/>
    </source>
</evidence>
<dbReference type="GO" id="GO:0005886">
    <property type="term" value="C:plasma membrane"/>
    <property type="evidence" value="ECO:0007669"/>
    <property type="project" value="UniProtKB-SubCell"/>
</dbReference>
<dbReference type="InterPro" id="IPR038731">
    <property type="entry name" value="RgtA/B/C-like"/>
</dbReference>
<accession>A0A1F7X362</accession>
<evidence type="ECO:0000256" key="1">
    <source>
        <dbReference type="ARBA" id="ARBA00004651"/>
    </source>
</evidence>
<organism evidence="10 11">
    <name type="scientific">Candidatus Woesebacteria bacterium RBG_13_34_9</name>
    <dbReference type="NCBI Taxonomy" id="1802477"/>
    <lineage>
        <taxon>Bacteria</taxon>
        <taxon>Candidatus Woeseibacteriota</taxon>
    </lineage>
</organism>
<feature type="transmembrane region" description="Helical" evidence="8">
    <location>
        <begin position="170"/>
        <end position="189"/>
    </location>
</feature>
<evidence type="ECO:0000256" key="7">
    <source>
        <dbReference type="ARBA" id="ARBA00023136"/>
    </source>
</evidence>
<keyword evidence="6 8" id="KW-1133">Transmembrane helix</keyword>
<evidence type="ECO:0000256" key="6">
    <source>
        <dbReference type="ARBA" id="ARBA00022989"/>
    </source>
</evidence>
<keyword evidence="7 8" id="KW-0472">Membrane</keyword>
<dbReference type="PANTHER" id="PTHR33908">
    <property type="entry name" value="MANNOSYLTRANSFERASE YKCB-RELATED"/>
    <property type="match status" value="1"/>
</dbReference>
<feature type="transmembrane region" description="Helical" evidence="8">
    <location>
        <begin position="329"/>
        <end position="346"/>
    </location>
</feature>
<feature type="transmembrane region" description="Helical" evidence="8">
    <location>
        <begin position="303"/>
        <end position="323"/>
    </location>
</feature>
<keyword evidence="4" id="KW-0808">Transferase</keyword>
<feature type="transmembrane region" description="Helical" evidence="8">
    <location>
        <begin position="124"/>
        <end position="150"/>
    </location>
</feature>
<dbReference type="EMBL" id="MGFP01000021">
    <property type="protein sequence ID" value="OGM09534.1"/>
    <property type="molecule type" value="Genomic_DNA"/>
</dbReference>
<dbReference type="PANTHER" id="PTHR33908:SF11">
    <property type="entry name" value="MEMBRANE PROTEIN"/>
    <property type="match status" value="1"/>
</dbReference>
<dbReference type="InterPro" id="IPR050297">
    <property type="entry name" value="LipidA_mod_glycosyltrf_83"/>
</dbReference>
<name>A0A1F7X362_9BACT</name>
<reference evidence="10 11" key="1">
    <citation type="journal article" date="2016" name="Nat. Commun.">
        <title>Thousands of microbial genomes shed light on interconnected biogeochemical processes in an aquifer system.</title>
        <authorList>
            <person name="Anantharaman K."/>
            <person name="Brown C.T."/>
            <person name="Hug L.A."/>
            <person name="Sharon I."/>
            <person name="Castelle C.J."/>
            <person name="Probst A.J."/>
            <person name="Thomas B.C."/>
            <person name="Singh A."/>
            <person name="Wilkins M.J."/>
            <person name="Karaoz U."/>
            <person name="Brodie E.L."/>
            <person name="Williams K.H."/>
            <person name="Hubbard S.S."/>
            <person name="Banfield J.F."/>
        </authorList>
    </citation>
    <scope>NUCLEOTIDE SEQUENCE [LARGE SCALE GENOMIC DNA]</scope>
</reference>
<feature type="domain" description="Glycosyltransferase RgtA/B/C/D-like" evidence="9">
    <location>
        <begin position="62"/>
        <end position="211"/>
    </location>
</feature>
<proteinExistence type="predicted"/>
<keyword evidence="3" id="KW-0328">Glycosyltransferase</keyword>
<evidence type="ECO:0000313" key="11">
    <source>
        <dbReference type="Proteomes" id="UP000179219"/>
    </source>
</evidence>
<evidence type="ECO:0000256" key="8">
    <source>
        <dbReference type="SAM" id="Phobius"/>
    </source>
</evidence>
<gene>
    <name evidence="10" type="ORF">A2159_00065</name>
</gene>
<feature type="transmembrane region" description="Helical" evidence="8">
    <location>
        <begin position="201"/>
        <end position="218"/>
    </location>
</feature>
<dbReference type="Pfam" id="PF13231">
    <property type="entry name" value="PMT_2"/>
    <property type="match status" value="1"/>
</dbReference>